<dbReference type="SUPFAM" id="SSF51905">
    <property type="entry name" value="FAD/NAD(P)-binding domain"/>
    <property type="match status" value="1"/>
</dbReference>
<evidence type="ECO:0000256" key="1">
    <source>
        <dbReference type="ARBA" id="ARBA00037217"/>
    </source>
</evidence>
<dbReference type="KEGG" id="rpy:Y013_04380"/>
<organism evidence="5 6">
    <name type="scientific">Rhodococcus pyridinivorans SB3094</name>
    <dbReference type="NCBI Taxonomy" id="1435356"/>
    <lineage>
        <taxon>Bacteria</taxon>
        <taxon>Bacillati</taxon>
        <taxon>Actinomycetota</taxon>
        <taxon>Actinomycetes</taxon>
        <taxon>Mycobacteriales</taxon>
        <taxon>Nocardiaceae</taxon>
        <taxon>Rhodococcus</taxon>
    </lineage>
</organism>
<feature type="domain" description="Amine oxidase" evidence="4">
    <location>
        <begin position="15"/>
        <end position="495"/>
    </location>
</feature>
<protein>
    <recommendedName>
        <fullName evidence="3">Pyridine nucleotide-disulfide oxidoreductase domain-containing protein 2</fullName>
    </recommendedName>
</protein>
<evidence type="ECO:0000313" key="5">
    <source>
        <dbReference type="EMBL" id="AHD19965.1"/>
    </source>
</evidence>
<sequence>MSDYDAVVIGAGPNGLVAANLLADAGWNVLVAEAAAEPGGAVRTAEITAEGFDTDLCSAFYPMGVASPVLAGLDLHRYGLRWRHARDVLAHLFPDGEIAVLSRNVERTAASVARFAPDDARAWRDELALWQRIGGPLLDALLSPFPPIRGTAALARSTTGSEAIRLLRRFLLPARRFGQETFSGDGARMLLAGNAVHSDLGPDDAAGALFGWLLTMLGQTVGFPAPAGGAARITDALVRRLTDRGGMIECSREVTGILVQDGRGVGVRDAHGDRIRATRAVLADVPAPTLYRQLLEEEHLPARLLRDLRHFQWDDGTVKVDWALSDPIPWSNSAASGAGTVHLGVDMGGLAIYHTQLRNGTLPDHPFVLLGQMTTTDPSRSPPGTEAVWAYTHVPRDLVWTADRRERFADRIQAVVERHAPGFTGRILGRAVQSPAELEQHNPALVGGAINQGTPALHQQLIFRPTPGLGRADTPVDRVFLAGASAHPGGAVHGAPGANAARAALARDGAGGGMYRAVMRSLQHTVLR</sequence>
<dbReference type="InterPro" id="IPR036188">
    <property type="entry name" value="FAD/NAD-bd_sf"/>
</dbReference>
<dbReference type="RefSeq" id="WP_024101085.1">
    <property type="nucleotide sequence ID" value="NC_023150.1"/>
</dbReference>
<evidence type="ECO:0000313" key="6">
    <source>
        <dbReference type="Proteomes" id="UP000018781"/>
    </source>
</evidence>
<gene>
    <name evidence="5" type="ORF">Y013_04380</name>
</gene>
<reference evidence="5 6" key="1">
    <citation type="journal article" date="2014" name="Genome Announc.">
        <title>Complete Genome of Rhodococcus pyridinivorans SB3094, a Methyl-Ethyl-Ketone-Degrading Bacterium Used for Bioaugmentation.</title>
        <authorList>
            <person name="Dueholm M.S."/>
            <person name="Albertsen M."/>
            <person name="D'Imperio S."/>
            <person name="Tale V.P."/>
            <person name="Lewis D."/>
            <person name="Nielsen P.H."/>
            <person name="Nielsen J.L."/>
        </authorList>
    </citation>
    <scope>NUCLEOTIDE SEQUENCE [LARGE SCALE GENOMIC DNA]</scope>
    <source>
        <strain evidence="5 6">SB3094</strain>
    </source>
</reference>
<dbReference type="EMBL" id="CP006996">
    <property type="protein sequence ID" value="AHD19965.1"/>
    <property type="molecule type" value="Genomic_DNA"/>
</dbReference>
<dbReference type="PANTHER" id="PTHR10668">
    <property type="entry name" value="PHYTOENE DEHYDROGENASE"/>
    <property type="match status" value="1"/>
</dbReference>
<dbReference type="InterPro" id="IPR002937">
    <property type="entry name" value="Amino_oxidase"/>
</dbReference>
<dbReference type="GO" id="GO:0016491">
    <property type="term" value="F:oxidoreductase activity"/>
    <property type="evidence" value="ECO:0007669"/>
    <property type="project" value="InterPro"/>
</dbReference>
<dbReference type="eggNOG" id="COG1233">
    <property type="taxonomic scope" value="Bacteria"/>
</dbReference>
<dbReference type="PATRIC" id="fig|1435356.3.peg.877"/>
<dbReference type="HOGENOM" id="CLU_019327_1_0_11"/>
<comment type="subunit">
    <text evidence="2">Interacts with COX5B; this interaction may contribute to localize PYROXD2 to the inner face of the inner mitochondrial membrane.</text>
</comment>
<name>V9XD97_9NOCA</name>
<dbReference type="AlphaFoldDB" id="V9XD97"/>
<proteinExistence type="predicted"/>
<dbReference type="Proteomes" id="UP000018781">
    <property type="component" value="Chromosome"/>
</dbReference>
<evidence type="ECO:0000259" key="4">
    <source>
        <dbReference type="Pfam" id="PF01593"/>
    </source>
</evidence>
<evidence type="ECO:0000256" key="2">
    <source>
        <dbReference type="ARBA" id="ARBA00038825"/>
    </source>
</evidence>
<accession>V9XD97</accession>
<dbReference type="PANTHER" id="PTHR10668:SF105">
    <property type="entry name" value="DEHYDROGENASE-RELATED"/>
    <property type="match status" value="1"/>
</dbReference>
<comment type="function">
    <text evidence="1">Probable oxidoreductase that may play a role as regulator of mitochondrial function.</text>
</comment>
<dbReference type="Gene3D" id="3.50.50.60">
    <property type="entry name" value="FAD/NAD(P)-binding domain"/>
    <property type="match status" value="2"/>
</dbReference>
<dbReference type="Pfam" id="PF01593">
    <property type="entry name" value="Amino_oxidase"/>
    <property type="match status" value="1"/>
</dbReference>
<evidence type="ECO:0000256" key="3">
    <source>
        <dbReference type="ARBA" id="ARBA00040298"/>
    </source>
</evidence>
<dbReference type="GeneID" id="29939546"/>